<evidence type="ECO:0000256" key="3">
    <source>
        <dbReference type="ARBA" id="ARBA00022771"/>
    </source>
</evidence>
<dbReference type="GO" id="GO:0006357">
    <property type="term" value="P:regulation of transcription by RNA polymerase II"/>
    <property type="evidence" value="ECO:0000318"/>
    <property type="project" value="GO_Central"/>
</dbReference>
<name>A0A7I4BUB6_PHYPA</name>
<dbReference type="PROSITE" id="PS50016">
    <property type="entry name" value="ZF_PHD_2"/>
    <property type="match status" value="1"/>
</dbReference>
<accession>A0A7I4BUB6</accession>
<dbReference type="SMART" id="SM00249">
    <property type="entry name" value="PHD"/>
    <property type="match status" value="2"/>
</dbReference>
<dbReference type="Pfam" id="PF00628">
    <property type="entry name" value="PHD"/>
    <property type="match status" value="1"/>
</dbReference>
<dbReference type="SUPFAM" id="SSF55729">
    <property type="entry name" value="Acyl-CoA N-acyltransferases (Nat)"/>
    <property type="match status" value="1"/>
</dbReference>
<dbReference type="Gramene" id="Pp3c1_22210V3.2">
    <property type="protein sequence ID" value="Pp3c1_22210V3.2"/>
    <property type="gene ID" value="Pp3c1_22210"/>
</dbReference>
<feature type="domain" description="N-acetyltransferase" evidence="9">
    <location>
        <begin position="527"/>
        <end position="659"/>
    </location>
</feature>
<dbReference type="Proteomes" id="UP000006727">
    <property type="component" value="Chromosome 1"/>
</dbReference>
<reference evidence="10" key="3">
    <citation type="submission" date="2020-12" db="UniProtKB">
        <authorList>
            <consortium name="EnsemblPlants"/>
        </authorList>
    </citation>
    <scope>IDENTIFICATION</scope>
</reference>
<dbReference type="InterPro" id="IPR016181">
    <property type="entry name" value="Acyl_CoA_acyltransferase"/>
</dbReference>
<evidence type="ECO:0000259" key="8">
    <source>
        <dbReference type="PROSITE" id="PS50016"/>
    </source>
</evidence>
<feature type="region of interest" description="Disordered" evidence="7">
    <location>
        <begin position="143"/>
        <end position="210"/>
    </location>
</feature>
<dbReference type="EMBL" id="ABEU02000001">
    <property type="status" value="NOT_ANNOTATED_CDS"/>
    <property type="molecule type" value="Genomic_DNA"/>
</dbReference>
<keyword evidence="4" id="KW-0862">Zinc</keyword>
<evidence type="ECO:0000256" key="1">
    <source>
        <dbReference type="ARBA" id="ARBA00004123"/>
    </source>
</evidence>
<dbReference type="GO" id="GO:0016747">
    <property type="term" value="F:acyltransferase activity, transferring groups other than amino-acyl groups"/>
    <property type="evidence" value="ECO:0007669"/>
    <property type="project" value="InterPro"/>
</dbReference>
<dbReference type="CDD" id="cd15532">
    <property type="entry name" value="PHD2_CHD_II"/>
    <property type="match status" value="1"/>
</dbReference>
<dbReference type="Pfam" id="PF23209">
    <property type="entry name" value="IDM1_C"/>
    <property type="match status" value="1"/>
</dbReference>
<evidence type="ECO:0000313" key="11">
    <source>
        <dbReference type="Proteomes" id="UP000006727"/>
    </source>
</evidence>
<evidence type="ECO:0000313" key="10">
    <source>
        <dbReference type="EnsemblPlants" id="Pp3c1_22210V3.3"/>
    </source>
</evidence>
<dbReference type="EnsemblPlants" id="Pp3c1_22210V3.3">
    <property type="protein sequence ID" value="Pp3c1_22210V3.3"/>
    <property type="gene ID" value="Pp3c1_22210"/>
</dbReference>
<dbReference type="CDD" id="cd04301">
    <property type="entry name" value="NAT_SF"/>
    <property type="match status" value="1"/>
</dbReference>
<dbReference type="InterPro" id="IPR056511">
    <property type="entry name" value="IDM1_C"/>
</dbReference>
<evidence type="ECO:0000256" key="2">
    <source>
        <dbReference type="ARBA" id="ARBA00022723"/>
    </source>
</evidence>
<comment type="subcellular location">
    <subcellularLocation>
        <location evidence="1">Nucleus</location>
    </subcellularLocation>
</comment>
<dbReference type="Pfam" id="PF16135">
    <property type="entry name" value="TDBD"/>
    <property type="match status" value="1"/>
</dbReference>
<keyword evidence="11" id="KW-1185">Reference proteome</keyword>
<keyword evidence="2" id="KW-0479">Metal-binding</keyword>
<dbReference type="Gene3D" id="3.40.630.30">
    <property type="match status" value="1"/>
</dbReference>
<dbReference type="PANTHER" id="PTHR46309:SF1">
    <property type="entry name" value="PHD FINGER PROTEIN 12"/>
    <property type="match status" value="1"/>
</dbReference>
<evidence type="ECO:0000256" key="4">
    <source>
        <dbReference type="ARBA" id="ARBA00022833"/>
    </source>
</evidence>
<gene>
    <name evidence="10" type="primary">LOC112282353</name>
</gene>
<dbReference type="AlphaFoldDB" id="A0A7I4BUB6"/>
<dbReference type="InterPro" id="IPR032308">
    <property type="entry name" value="TDBD"/>
</dbReference>
<dbReference type="RefSeq" id="XP_024375643.1">
    <property type="nucleotide sequence ID" value="XM_024519875.2"/>
</dbReference>
<dbReference type="SUPFAM" id="SSF57903">
    <property type="entry name" value="FYVE/PHD zinc finger"/>
    <property type="match status" value="2"/>
</dbReference>
<dbReference type="Gramene" id="Pp3c1_22210V3.3">
    <property type="protein sequence ID" value="Pp3c1_22210V3.3"/>
    <property type="gene ID" value="Pp3c1_22210"/>
</dbReference>
<evidence type="ECO:0000256" key="7">
    <source>
        <dbReference type="SAM" id="MobiDB-lite"/>
    </source>
</evidence>
<dbReference type="InterPro" id="IPR000182">
    <property type="entry name" value="GNAT_dom"/>
</dbReference>
<dbReference type="RefSeq" id="XP_024375626.1">
    <property type="nucleotide sequence ID" value="XM_024519858.2"/>
</dbReference>
<reference evidence="10 11" key="1">
    <citation type="journal article" date="2008" name="Science">
        <title>The Physcomitrella genome reveals evolutionary insights into the conquest of land by plants.</title>
        <authorList>
            <person name="Rensing S."/>
            <person name="Lang D."/>
            <person name="Zimmer A."/>
            <person name="Terry A."/>
            <person name="Salamov A."/>
            <person name="Shapiro H."/>
            <person name="Nishiyama T."/>
            <person name="Perroud P.-F."/>
            <person name="Lindquist E."/>
            <person name="Kamisugi Y."/>
            <person name="Tanahashi T."/>
            <person name="Sakakibara K."/>
            <person name="Fujita T."/>
            <person name="Oishi K."/>
            <person name="Shin-I T."/>
            <person name="Kuroki Y."/>
            <person name="Toyoda A."/>
            <person name="Suzuki Y."/>
            <person name="Hashimoto A."/>
            <person name="Yamaguchi K."/>
            <person name="Sugano A."/>
            <person name="Kohara Y."/>
            <person name="Fujiyama A."/>
            <person name="Anterola A."/>
            <person name="Aoki S."/>
            <person name="Ashton N."/>
            <person name="Barbazuk W.B."/>
            <person name="Barker E."/>
            <person name="Bennetzen J."/>
            <person name="Bezanilla M."/>
            <person name="Blankenship R."/>
            <person name="Cho S.H."/>
            <person name="Dutcher S."/>
            <person name="Estelle M."/>
            <person name="Fawcett J.A."/>
            <person name="Gundlach H."/>
            <person name="Hanada K."/>
            <person name="Heyl A."/>
            <person name="Hicks K.A."/>
            <person name="Hugh J."/>
            <person name="Lohr M."/>
            <person name="Mayer K."/>
            <person name="Melkozernov A."/>
            <person name="Murata T."/>
            <person name="Nelson D."/>
            <person name="Pils B."/>
            <person name="Prigge M."/>
            <person name="Reiss B."/>
            <person name="Renner T."/>
            <person name="Rombauts S."/>
            <person name="Rushton P."/>
            <person name="Sanderfoot A."/>
            <person name="Schween G."/>
            <person name="Shiu S.-H."/>
            <person name="Stueber K."/>
            <person name="Theodoulou F.L."/>
            <person name="Tu H."/>
            <person name="Van de Peer Y."/>
            <person name="Verrier P.J."/>
            <person name="Waters E."/>
            <person name="Wood A."/>
            <person name="Yang L."/>
            <person name="Cove D."/>
            <person name="Cuming A."/>
            <person name="Hasebe M."/>
            <person name="Lucas S."/>
            <person name="Mishler D.B."/>
            <person name="Reski R."/>
            <person name="Grigoriev I."/>
            <person name="Quatrano R.S."/>
            <person name="Boore J.L."/>
        </authorList>
    </citation>
    <scope>NUCLEOTIDE SEQUENCE [LARGE SCALE GENOMIC DNA]</scope>
    <source>
        <strain evidence="10 11">cv. Gransden 2004</strain>
    </source>
</reference>
<feature type="compositionally biased region" description="Basic and acidic residues" evidence="7">
    <location>
        <begin position="349"/>
        <end position="358"/>
    </location>
</feature>
<feature type="region of interest" description="Disordered" evidence="7">
    <location>
        <begin position="333"/>
        <end position="361"/>
    </location>
</feature>
<dbReference type="Gene3D" id="3.30.40.10">
    <property type="entry name" value="Zinc/RING finger domain, C3HC4 (zinc finger)"/>
    <property type="match status" value="2"/>
</dbReference>
<dbReference type="GO" id="GO:0008270">
    <property type="term" value="F:zinc ion binding"/>
    <property type="evidence" value="ECO:0007669"/>
    <property type="project" value="UniProtKB-KW"/>
</dbReference>
<dbReference type="KEGG" id="ppp:112282353"/>
<keyword evidence="5" id="KW-0539">Nucleus</keyword>
<organism evidence="10 11">
    <name type="scientific">Physcomitrium patens</name>
    <name type="common">Spreading-leaved earth moss</name>
    <name type="synonym">Physcomitrella patens</name>
    <dbReference type="NCBI Taxonomy" id="3218"/>
    <lineage>
        <taxon>Eukaryota</taxon>
        <taxon>Viridiplantae</taxon>
        <taxon>Streptophyta</taxon>
        <taxon>Embryophyta</taxon>
        <taxon>Bryophyta</taxon>
        <taxon>Bryophytina</taxon>
        <taxon>Bryopsida</taxon>
        <taxon>Funariidae</taxon>
        <taxon>Funariales</taxon>
        <taxon>Funariaceae</taxon>
        <taxon>Physcomitrium</taxon>
    </lineage>
</organism>
<feature type="domain" description="PHD-type" evidence="8">
    <location>
        <begin position="362"/>
        <end position="407"/>
    </location>
</feature>
<dbReference type="InterPro" id="IPR013083">
    <property type="entry name" value="Znf_RING/FYVE/PHD"/>
</dbReference>
<evidence type="ECO:0000259" key="9">
    <source>
        <dbReference type="PROSITE" id="PS51186"/>
    </source>
</evidence>
<evidence type="ECO:0008006" key="12">
    <source>
        <dbReference type="Google" id="ProtNLM"/>
    </source>
</evidence>
<dbReference type="PANTHER" id="PTHR46309">
    <property type="entry name" value="PHD FINGER PROTEIN 12"/>
    <property type="match status" value="1"/>
</dbReference>
<evidence type="ECO:0000256" key="5">
    <source>
        <dbReference type="ARBA" id="ARBA00023242"/>
    </source>
</evidence>
<dbReference type="RefSeq" id="XP_024375635.1">
    <property type="nucleotide sequence ID" value="XM_024519867.2"/>
</dbReference>
<keyword evidence="3 6" id="KW-0863">Zinc-finger</keyword>
<reference evidence="10 11" key="2">
    <citation type="journal article" date="2018" name="Plant J.">
        <title>The Physcomitrella patens chromosome-scale assembly reveals moss genome structure and evolution.</title>
        <authorList>
            <person name="Lang D."/>
            <person name="Ullrich K.K."/>
            <person name="Murat F."/>
            <person name="Fuchs J."/>
            <person name="Jenkins J."/>
            <person name="Haas F.B."/>
            <person name="Piednoel M."/>
            <person name="Gundlach H."/>
            <person name="Van Bel M."/>
            <person name="Meyberg R."/>
            <person name="Vives C."/>
            <person name="Morata J."/>
            <person name="Symeonidi A."/>
            <person name="Hiss M."/>
            <person name="Muchero W."/>
            <person name="Kamisugi Y."/>
            <person name="Saleh O."/>
            <person name="Blanc G."/>
            <person name="Decker E.L."/>
            <person name="van Gessel N."/>
            <person name="Grimwood J."/>
            <person name="Hayes R.D."/>
            <person name="Graham S.W."/>
            <person name="Gunter L.E."/>
            <person name="McDaniel S.F."/>
            <person name="Hoernstein S.N.W."/>
            <person name="Larsson A."/>
            <person name="Li F.W."/>
            <person name="Perroud P.F."/>
            <person name="Phillips J."/>
            <person name="Ranjan P."/>
            <person name="Rokshar D.S."/>
            <person name="Rothfels C.J."/>
            <person name="Schneider L."/>
            <person name="Shu S."/>
            <person name="Stevenson D.W."/>
            <person name="Thummler F."/>
            <person name="Tillich M."/>
            <person name="Villarreal Aguilar J.C."/>
            <person name="Widiez T."/>
            <person name="Wong G.K."/>
            <person name="Wymore A."/>
            <person name="Zhang Y."/>
            <person name="Zimmer A.D."/>
            <person name="Quatrano R.S."/>
            <person name="Mayer K.F.X."/>
            <person name="Goodstein D."/>
            <person name="Casacuberta J.M."/>
            <person name="Vandepoele K."/>
            <person name="Reski R."/>
            <person name="Cuming A.C."/>
            <person name="Tuskan G.A."/>
            <person name="Maumus F."/>
            <person name="Salse J."/>
            <person name="Schmutz J."/>
            <person name="Rensing S.A."/>
        </authorList>
    </citation>
    <scope>NUCLEOTIDE SEQUENCE [LARGE SCALE GENOMIC DNA]</scope>
    <source>
        <strain evidence="10 11">cv. Gransden 2004</strain>
    </source>
</reference>
<dbReference type="InterPro" id="IPR011011">
    <property type="entry name" value="Znf_FYVE_PHD"/>
</dbReference>
<sequence length="1003" mass="110876">MKPQEAHEVCVESADPVVGGRRRFLNQISMDIGGSNASMNPTCTLHEERSQIEHSCCVHVTEEGFDDGNTDMVFDDKKSSSLYMNGLLTSSPFSQGFIIPGDAGLCTTPNLLRRQIAGESGLLEHNGDVFGDKFQHFGRSDKTCKKRISGSHLSGDTERRSKKSRNSVSEESAGVTGTPYLPKEPVRSKRGWAQYKSPSTQEKSGKKNWNRGGCRMEVLLSAPSSHGLSEDGTGATGGVNARKNILSWLIEAGALVKDQKLFYLHKGKKNLGHGWVTNAGVLCGCCNDIFTLSYFEEHCGSRLHRPCQNIFVDGGKSLTELQMEVFQKENDFTGSSVHSKSGSGKRRRPEKEEGKVEGDGSDDTCGVCGDGGTLICCDHCPSTFHLTCMDLLEVPKDEWYCPNCRCAICDGSQFNGDQNTFNELTVLFCDQCEREFHVKCLYERGFPKMDHCPEGSWFCSESCTQIYQSLRGLVGVTNLLSRGFTWTLLRSQAEDSDPKSDGDKELLIEHNIKLSMALSVMQECFKPMIDPRTNIDLVSHVLYNRGRSDVSRLNYRGFYTMILENEDELVSVATIRVHGNELAEMPLIGTRYRYRRQGMCRRLMYAIEQMLHSIGVKSLVLPAVPELMETWTGAFGFQALSSCEKKELTKLNIMAFPGTSLLQKSLPGWPSNSSFKGLLHNVAGTVQVHNISVPQMVNVPIGGPDPFLSGQDVDISHRGGFLHNYLAKMRGGATGHSMFGSDSPASFPSPRAIIPKKEPIHNQHSGAQFDRCRENGITPKQKLENSYSSKVVVGTTRSKRLVKTTQWVVDAMNELAGRPAQTDEPGTNVCADKQLTVGTSDSPSAASCMADSNEDEPRKLILRINLSKMKEEKKEKKKKKKEKYQSISSNGEIMGAEASYASLDVKPGQSVDLIASGATYCGITPLTQCQLQLPPAGDPEYPRFLPHVDFRDLEHTPTLCGPLTRLMDPEAELVEIVPALDVRCRLLAILKHRTRLYQFLPPG</sequence>
<dbReference type="GO" id="GO:0003714">
    <property type="term" value="F:transcription corepressor activity"/>
    <property type="evidence" value="ECO:0000318"/>
    <property type="project" value="GO_Central"/>
</dbReference>
<dbReference type="InterPro" id="IPR001965">
    <property type="entry name" value="Znf_PHD"/>
</dbReference>
<dbReference type="GeneID" id="112282353"/>
<evidence type="ECO:0000256" key="6">
    <source>
        <dbReference type="PROSITE-ProRule" id="PRU00146"/>
    </source>
</evidence>
<dbReference type="InterPro" id="IPR019787">
    <property type="entry name" value="Znf_PHD-finger"/>
</dbReference>
<feature type="region of interest" description="Disordered" evidence="7">
    <location>
        <begin position="866"/>
        <end position="887"/>
    </location>
</feature>
<dbReference type="PROSITE" id="PS51186">
    <property type="entry name" value="GNAT"/>
    <property type="match status" value="1"/>
</dbReference>
<protein>
    <recommendedName>
        <fullName evidence="12">PHD-type domain-containing protein</fullName>
    </recommendedName>
</protein>
<dbReference type="GO" id="GO:0005634">
    <property type="term" value="C:nucleus"/>
    <property type="evidence" value="ECO:0000318"/>
    <property type="project" value="GO_Central"/>
</dbReference>
<dbReference type="InterPro" id="IPR042163">
    <property type="entry name" value="PHF12"/>
</dbReference>
<dbReference type="EnsemblPlants" id="Pp3c1_22210V3.2">
    <property type="protein sequence ID" value="Pp3c1_22210V3.2"/>
    <property type="gene ID" value="Pp3c1_22210"/>
</dbReference>
<proteinExistence type="predicted"/>
<dbReference type="OrthoDB" id="1903104at2759"/>